<name>A0ACD4CZC5_9HYPH</name>
<reference evidence="1" key="1">
    <citation type="submission" date="2022-09" db="EMBL/GenBank/DDBJ databases">
        <title>Interaction between co-microsymbionts with complementary sets of symbiotic genes in legume-rhizobium systems.</title>
        <authorList>
            <person name="Safronova V."/>
            <person name="Sazanova A."/>
            <person name="Afonin A."/>
            <person name="Chirak E."/>
        </authorList>
    </citation>
    <scope>NUCLEOTIDE SEQUENCE</scope>
    <source>
        <strain evidence="1">A18/3m</strain>
    </source>
</reference>
<keyword evidence="2" id="KW-1185">Reference proteome</keyword>
<protein>
    <submittedName>
        <fullName evidence="1">Class I SAM-dependent methyltransferase</fullName>
    </submittedName>
</protein>
<organism evidence="1 2">
    <name type="scientific">Phyllobacterium zundukense</name>
    <dbReference type="NCBI Taxonomy" id="1867719"/>
    <lineage>
        <taxon>Bacteria</taxon>
        <taxon>Pseudomonadati</taxon>
        <taxon>Pseudomonadota</taxon>
        <taxon>Alphaproteobacteria</taxon>
        <taxon>Hyphomicrobiales</taxon>
        <taxon>Phyllobacteriaceae</taxon>
        <taxon>Phyllobacterium</taxon>
    </lineage>
</organism>
<evidence type="ECO:0000313" key="1">
    <source>
        <dbReference type="EMBL" id="UXN58950.1"/>
    </source>
</evidence>
<evidence type="ECO:0000313" key="2">
    <source>
        <dbReference type="Proteomes" id="UP001061991"/>
    </source>
</evidence>
<dbReference type="Proteomes" id="UP001061991">
    <property type="component" value="Plasmid p_unnamed1"/>
</dbReference>
<sequence length="260" mass="29636">MKVKVEQGKAIIEDAAVDHSDEVAGLFYTTFLLKLHENLKPKTYFEIGTLTGGTLALSSCRSLAVDPFFQVTNNVLGIKPSCTFIQEGSDSFFRHYDPVAILGDKIDLAFLDGMHLFEFLLRDFFNTERYCRRNSIIALHDCLPPGFNMTVRDPDDPRRAQSNSFSQFWTGDVWKIVPALRKYCPELKIEVFDCAPTGLVLITNLNPDRANKEDIYDKICDEFSEGDIDRASYDSYWSNLKISKADSFISSFDISVKYWL</sequence>
<keyword evidence="1" id="KW-0808">Transferase</keyword>
<keyword evidence="1" id="KW-0489">Methyltransferase</keyword>
<accession>A0ACD4CZC5</accession>
<gene>
    <name evidence="1" type="ORF">N8E88_08605</name>
</gene>
<geneLocation type="plasmid" evidence="1 2">
    <name>p_unnamed1</name>
</geneLocation>
<dbReference type="EMBL" id="CP104972">
    <property type="protein sequence ID" value="UXN58950.1"/>
    <property type="molecule type" value="Genomic_DNA"/>
</dbReference>
<proteinExistence type="predicted"/>
<keyword evidence="1" id="KW-0614">Plasmid</keyword>